<dbReference type="PANTHER" id="PTHR36836:SF1">
    <property type="entry name" value="COLANIC ACID BIOSYNTHESIS PROTEIN WCAK"/>
    <property type="match status" value="1"/>
</dbReference>
<accession>A0ABQ5TV08</accession>
<proteinExistence type="predicted"/>
<evidence type="ECO:0000313" key="2">
    <source>
        <dbReference type="EMBL" id="GLP99819.1"/>
    </source>
</evidence>
<name>A0ABQ5TV08_9GAMM</name>
<evidence type="ECO:0000313" key="3">
    <source>
        <dbReference type="Proteomes" id="UP001161423"/>
    </source>
</evidence>
<comment type="caution">
    <text evidence="2">The sequence shown here is derived from an EMBL/GenBank/DDBJ whole genome shotgun (WGS) entry which is preliminary data.</text>
</comment>
<dbReference type="Pfam" id="PF04230">
    <property type="entry name" value="PS_pyruv_trans"/>
    <property type="match status" value="1"/>
</dbReference>
<dbReference type="Proteomes" id="UP001161423">
    <property type="component" value="Unassembled WGS sequence"/>
</dbReference>
<protein>
    <recommendedName>
        <fullName evidence="1">Polysaccharide pyruvyl transferase domain-containing protein</fullName>
    </recommendedName>
</protein>
<feature type="domain" description="Polysaccharide pyruvyl transferase" evidence="1">
    <location>
        <begin position="14"/>
        <end position="344"/>
    </location>
</feature>
<keyword evidence="3" id="KW-1185">Reference proteome</keyword>
<dbReference type="RefSeq" id="WP_284723055.1">
    <property type="nucleotide sequence ID" value="NZ_BSND01000005.1"/>
</dbReference>
<reference evidence="2" key="1">
    <citation type="journal article" date="2014" name="Int. J. Syst. Evol. Microbiol.">
        <title>Complete genome of a new Firmicutes species belonging to the dominant human colonic microbiota ('Ruminococcus bicirculans') reveals two chromosomes and a selective capacity to utilize plant glucans.</title>
        <authorList>
            <consortium name="NISC Comparative Sequencing Program"/>
            <person name="Wegmann U."/>
            <person name="Louis P."/>
            <person name="Goesmann A."/>
            <person name="Henrissat B."/>
            <person name="Duncan S.H."/>
            <person name="Flint H.J."/>
        </authorList>
    </citation>
    <scope>NUCLEOTIDE SEQUENCE</scope>
    <source>
        <strain evidence="2">NBRC 102424</strain>
    </source>
</reference>
<evidence type="ECO:0000259" key="1">
    <source>
        <dbReference type="Pfam" id="PF04230"/>
    </source>
</evidence>
<dbReference type="PANTHER" id="PTHR36836">
    <property type="entry name" value="COLANIC ACID BIOSYNTHESIS PROTEIN WCAK"/>
    <property type="match status" value="1"/>
</dbReference>
<dbReference type="EMBL" id="BSND01000005">
    <property type="protein sequence ID" value="GLP99819.1"/>
    <property type="molecule type" value="Genomic_DNA"/>
</dbReference>
<dbReference type="InterPro" id="IPR007345">
    <property type="entry name" value="Polysacch_pyruvyl_Trfase"/>
</dbReference>
<organism evidence="2 3">
    <name type="scientific">Methylophaga thalassica</name>
    <dbReference type="NCBI Taxonomy" id="40223"/>
    <lineage>
        <taxon>Bacteria</taxon>
        <taxon>Pseudomonadati</taxon>
        <taxon>Pseudomonadota</taxon>
        <taxon>Gammaproteobacteria</taxon>
        <taxon>Thiotrichales</taxon>
        <taxon>Piscirickettsiaceae</taxon>
        <taxon>Methylophaga</taxon>
    </lineage>
</organism>
<reference evidence="2" key="2">
    <citation type="submission" date="2023-01" db="EMBL/GenBank/DDBJ databases">
        <title>Draft genome sequence of Methylophaga thalassica strain NBRC 102424.</title>
        <authorList>
            <person name="Sun Q."/>
            <person name="Mori K."/>
        </authorList>
    </citation>
    <scope>NUCLEOTIDE SEQUENCE</scope>
    <source>
        <strain evidence="2">NBRC 102424</strain>
    </source>
</reference>
<gene>
    <name evidence="2" type="ORF">GCM10007891_16730</name>
</gene>
<sequence>MKILIENGTYDCHNAGDLSMLKVCIDRVHELFPTSEIYTVTESPEKLLNVSDKTKAISFLTGRLLWLQPRNIFGPVHKLLPFNDKIIDDIELTFKRKFPLISLQIIKWRYRRDPNKKKEVDNFICTLRSFDLVILSGGGYITDSFENHASKILETLILADRFAIPFYLFGQGIGPIFSEKLENIIRIILPKAKLIALRERLKGPELLEKLGVNKENLVITGDDAIEIARSRKNESEAHSLGLNIRFASYMGVTSDKANIIVSTAENYAAETGAEIIPVPISWHKDENDLAQTSKLLKNFNNKDSENIETIEGLISQIDKCRIIITTSYHAAVFALANGRTVIALIASEYYVDKFRGLADMFGSGMQMIDLKNDNWEQAYKEALKSYWLNFNDYKAGLDDASIKQIAKSKQAYSKLSHART</sequence>